<dbReference type="RefSeq" id="XP_069229226.1">
    <property type="nucleotide sequence ID" value="XM_069373523.1"/>
</dbReference>
<proteinExistence type="inferred from homology"/>
<accession>A0AB34KQQ0</accession>
<evidence type="ECO:0000313" key="13">
    <source>
        <dbReference type="Proteomes" id="UP000803884"/>
    </source>
</evidence>
<evidence type="ECO:0000256" key="11">
    <source>
        <dbReference type="SAM" id="MobiDB-lite"/>
    </source>
</evidence>
<evidence type="ECO:0000256" key="6">
    <source>
        <dbReference type="ARBA" id="ARBA00022692"/>
    </source>
</evidence>
<evidence type="ECO:0000256" key="10">
    <source>
        <dbReference type="RuleBase" id="RU363075"/>
    </source>
</evidence>
<dbReference type="GO" id="GO:0005789">
    <property type="term" value="C:endoplasmic reticulum membrane"/>
    <property type="evidence" value="ECO:0007669"/>
    <property type="project" value="UniProtKB-SubCell"/>
</dbReference>
<dbReference type="Pfam" id="PF03901">
    <property type="entry name" value="Glyco_transf_22"/>
    <property type="match status" value="1"/>
</dbReference>
<dbReference type="Proteomes" id="UP000803884">
    <property type="component" value="Unassembled WGS sequence"/>
</dbReference>
<keyword evidence="9 10" id="KW-0472">Membrane</keyword>
<dbReference type="GeneID" id="96006361"/>
<name>A0AB34KQQ0_9PEZI</name>
<dbReference type="AlphaFoldDB" id="A0AB34KQQ0"/>
<protein>
    <recommendedName>
        <fullName evidence="10">Mannosyltransferase</fullName>
        <ecNumber evidence="10">2.4.1.-</ecNumber>
    </recommendedName>
</protein>
<keyword evidence="13" id="KW-1185">Reference proteome</keyword>
<keyword evidence="4 10" id="KW-0328">Glycosyltransferase</keyword>
<feature type="transmembrane region" description="Helical" evidence="10">
    <location>
        <begin position="266"/>
        <end position="284"/>
    </location>
</feature>
<evidence type="ECO:0000256" key="8">
    <source>
        <dbReference type="ARBA" id="ARBA00022989"/>
    </source>
</evidence>
<reference evidence="12 13" key="1">
    <citation type="journal article" date="2020" name="Microbiol. Resour. Announc.">
        <title>Draft Genome Sequence of a Cladosporium Species Isolated from the Mesophotic Ascidian Didemnum maculosum.</title>
        <authorList>
            <person name="Gioti A."/>
            <person name="Siaperas R."/>
            <person name="Nikolaivits E."/>
            <person name="Le Goff G."/>
            <person name="Ouazzani J."/>
            <person name="Kotoulas G."/>
            <person name="Topakas E."/>
        </authorList>
    </citation>
    <scope>NUCLEOTIDE SEQUENCE [LARGE SCALE GENOMIC DNA]</scope>
    <source>
        <strain evidence="12 13">TM138-S3</strain>
    </source>
</reference>
<dbReference type="EC" id="2.4.1.-" evidence="10"/>
<feature type="transmembrane region" description="Helical" evidence="10">
    <location>
        <begin position="147"/>
        <end position="166"/>
    </location>
</feature>
<dbReference type="EMBL" id="JAAQHG020000016">
    <property type="protein sequence ID" value="KAL1586121.1"/>
    <property type="molecule type" value="Genomic_DNA"/>
</dbReference>
<evidence type="ECO:0000256" key="5">
    <source>
        <dbReference type="ARBA" id="ARBA00022679"/>
    </source>
</evidence>
<comment type="subcellular location">
    <subcellularLocation>
        <location evidence="1 10">Endoplasmic reticulum membrane</location>
        <topology evidence="1 10">Multi-pass membrane protein</topology>
    </subcellularLocation>
</comment>
<feature type="transmembrane region" description="Helical" evidence="10">
    <location>
        <begin position="402"/>
        <end position="422"/>
    </location>
</feature>
<evidence type="ECO:0000256" key="1">
    <source>
        <dbReference type="ARBA" id="ARBA00004477"/>
    </source>
</evidence>
<keyword evidence="7 10" id="KW-0256">Endoplasmic reticulum</keyword>
<evidence type="ECO:0000256" key="7">
    <source>
        <dbReference type="ARBA" id="ARBA00022824"/>
    </source>
</evidence>
<feature type="transmembrane region" description="Helical" evidence="10">
    <location>
        <begin position="172"/>
        <end position="190"/>
    </location>
</feature>
<keyword evidence="8 10" id="KW-1133">Transmembrane helix</keyword>
<dbReference type="GO" id="GO:0006487">
    <property type="term" value="P:protein N-linked glycosylation"/>
    <property type="evidence" value="ECO:0007669"/>
    <property type="project" value="TreeGrafter"/>
</dbReference>
<sequence length="604" mass="67394">MPPTTSTKSSASKRGANSTATVQRTKAQRGEFELSAIVAFYVFLVSHVIAAFYSPIQDCDEVFNFWEPTHYLNHNYGFQTWEYSPVYAIRSWAYTGLHASITALSTLIPGMDLPLGHKAQFYLLRGVLAAACASCETRLFTKISQVLNPRVAILYLMITATSPGFFHASIAYLPSSFAMYFVMLSTAAFMDWRGGIRTAQGIFWMAVGAFMGWPFAAAMITPFAVEEALLGALTEWEDRIELLFRLMKAAACCLPLVVAQIAVDMFFYRKVVFVPVNIILYNIFGSNGPDLYGVEPWHFYIRNLVLNFHVWAVLAMLSLPLLLAQHLLRAKAATKASSLRGVVFLAPFYLWLAIFTLQPHKEERFMYPAYPALALNAAVAFHIILANLGSTDPKDLISKIPVHLRLLGILSFVFVSLALSAFRTIGTITAYGAPLEVYSRLHTPGMVNEGDTLCLGKEWYRFPSHYLLPKGVHAKFIKSEFAGLLPGEFAESAGTFAGTWKIPSGMNDENREDLGKYTDLDRCDFLVDSNLPSTVPTPLEPNYIADERNWETVECLPFLDATSSGLLGRLGWIPSSSLIPAEHRRVWGDYCLLKRVKRSDPQVM</sequence>
<dbReference type="PANTHER" id="PTHR22760:SF2">
    <property type="entry name" value="ALPHA-1,2-MANNOSYLTRANSFERASE ALG9"/>
    <property type="match status" value="1"/>
</dbReference>
<feature type="transmembrane region" description="Helical" evidence="10">
    <location>
        <begin position="304"/>
        <end position="324"/>
    </location>
</feature>
<feature type="transmembrane region" description="Helical" evidence="10">
    <location>
        <begin position="369"/>
        <end position="390"/>
    </location>
</feature>
<dbReference type="GO" id="GO:0000026">
    <property type="term" value="F:alpha-1,2-mannosyltransferase activity"/>
    <property type="evidence" value="ECO:0007669"/>
    <property type="project" value="TreeGrafter"/>
</dbReference>
<feature type="transmembrane region" description="Helical" evidence="10">
    <location>
        <begin position="336"/>
        <end position="357"/>
    </location>
</feature>
<feature type="compositionally biased region" description="Low complexity" evidence="11">
    <location>
        <begin position="1"/>
        <end position="13"/>
    </location>
</feature>
<evidence type="ECO:0000256" key="2">
    <source>
        <dbReference type="ARBA" id="ARBA00004922"/>
    </source>
</evidence>
<evidence type="ECO:0000256" key="3">
    <source>
        <dbReference type="ARBA" id="ARBA00007063"/>
    </source>
</evidence>
<keyword evidence="5" id="KW-0808">Transferase</keyword>
<evidence type="ECO:0000256" key="4">
    <source>
        <dbReference type="ARBA" id="ARBA00022676"/>
    </source>
</evidence>
<comment type="caution">
    <text evidence="12">The sequence shown here is derived from an EMBL/GenBank/DDBJ whole genome shotgun (WGS) entry which is preliminary data.</text>
</comment>
<feature type="transmembrane region" description="Helical" evidence="10">
    <location>
        <begin position="202"/>
        <end position="222"/>
    </location>
</feature>
<gene>
    <name evidence="12" type="ORF">WHR41_04917</name>
</gene>
<keyword evidence="6 10" id="KW-0812">Transmembrane</keyword>
<feature type="transmembrane region" description="Helical" evidence="10">
    <location>
        <begin position="242"/>
        <end position="259"/>
    </location>
</feature>
<organism evidence="12 13">
    <name type="scientific">Cladosporium halotolerans</name>
    <dbReference type="NCBI Taxonomy" id="1052096"/>
    <lineage>
        <taxon>Eukaryota</taxon>
        <taxon>Fungi</taxon>
        <taxon>Dikarya</taxon>
        <taxon>Ascomycota</taxon>
        <taxon>Pezizomycotina</taxon>
        <taxon>Dothideomycetes</taxon>
        <taxon>Dothideomycetidae</taxon>
        <taxon>Cladosporiales</taxon>
        <taxon>Cladosporiaceae</taxon>
        <taxon>Cladosporium</taxon>
    </lineage>
</organism>
<feature type="region of interest" description="Disordered" evidence="11">
    <location>
        <begin position="1"/>
        <end position="22"/>
    </location>
</feature>
<evidence type="ECO:0000256" key="9">
    <source>
        <dbReference type="ARBA" id="ARBA00023136"/>
    </source>
</evidence>
<dbReference type="InterPro" id="IPR005599">
    <property type="entry name" value="GPI_mannosylTrfase"/>
</dbReference>
<comment type="similarity">
    <text evidence="3 10">Belongs to the glycosyltransferase 22 family.</text>
</comment>
<evidence type="ECO:0000313" key="12">
    <source>
        <dbReference type="EMBL" id="KAL1586121.1"/>
    </source>
</evidence>
<dbReference type="PANTHER" id="PTHR22760">
    <property type="entry name" value="GLYCOSYLTRANSFERASE"/>
    <property type="match status" value="1"/>
</dbReference>
<comment type="pathway">
    <text evidence="2">Protein modification; protein glycosylation.</text>
</comment>
<feature type="transmembrane region" description="Helical" evidence="10">
    <location>
        <begin position="34"/>
        <end position="56"/>
    </location>
</feature>